<dbReference type="EMBL" id="CM000784">
    <property type="protein sequence ID" value="AQK99734.1"/>
    <property type="molecule type" value="Genomic_DNA"/>
</dbReference>
<evidence type="ECO:0000256" key="4">
    <source>
        <dbReference type="SAM" id="MobiDB-lite"/>
    </source>
</evidence>
<evidence type="ECO:0000313" key="6">
    <source>
        <dbReference type="EMBL" id="AQK99734.1"/>
    </source>
</evidence>
<proteinExistence type="predicted"/>
<dbReference type="FunFam" id="1.25.10.10:FF:000121">
    <property type="entry name" value="Protein MOR1"/>
    <property type="match status" value="1"/>
</dbReference>
<keyword evidence="2" id="KW-0963">Cytoplasm</keyword>
<dbReference type="PANTHER" id="PTHR12609">
    <property type="entry name" value="MICROTUBULE ASSOCIATED PROTEIN XMAP215"/>
    <property type="match status" value="1"/>
</dbReference>
<accession>A0A1D6G9K8</accession>
<dbReference type="Pfam" id="PF21041">
    <property type="entry name" value="XMAP215_CLASP_TOG"/>
    <property type="match status" value="1"/>
</dbReference>
<dbReference type="AlphaFoldDB" id="A0A1D6G9K8"/>
<dbReference type="GO" id="GO:0030951">
    <property type="term" value="P:establishment or maintenance of microtubule cytoskeleton polarity"/>
    <property type="evidence" value="ECO:0007669"/>
    <property type="project" value="InterPro"/>
</dbReference>
<protein>
    <submittedName>
        <fullName evidence="6">Protein MOR1</fullName>
    </submittedName>
</protein>
<reference evidence="6" key="1">
    <citation type="submission" date="2015-12" db="EMBL/GenBank/DDBJ databases">
        <title>Update maize B73 reference genome by single molecule sequencing technologies.</title>
        <authorList>
            <consortium name="Maize Genome Sequencing Project"/>
            <person name="Ware D."/>
        </authorList>
    </citation>
    <scope>NUCLEOTIDE SEQUENCE</scope>
    <source>
        <tissue evidence="6">Seedling</tissue>
    </source>
</reference>
<dbReference type="InterPro" id="IPR045110">
    <property type="entry name" value="XMAP215"/>
</dbReference>
<dbReference type="GO" id="GO:0051010">
    <property type="term" value="F:microtubule plus-end binding"/>
    <property type="evidence" value="ECO:0007669"/>
    <property type="project" value="InterPro"/>
</dbReference>
<feature type="region of interest" description="Disordered" evidence="4">
    <location>
        <begin position="695"/>
        <end position="714"/>
    </location>
</feature>
<dbReference type="InterPro" id="IPR016024">
    <property type="entry name" value="ARM-type_fold"/>
</dbReference>
<dbReference type="InterPro" id="IPR034085">
    <property type="entry name" value="TOG"/>
</dbReference>
<dbReference type="GO" id="GO:0007051">
    <property type="term" value="P:spindle organization"/>
    <property type="evidence" value="ECO:0007669"/>
    <property type="project" value="InterPro"/>
</dbReference>
<sequence>MLTEAEAAIFLPCLIEKSGHNIEKVREKMGELIKQMINIYSLPKLIPYILEGLRSKNNRTRIECVDIVGYFIDHHGTEVGGLMKNLPSVAALTAERDGEIRKAALNTLATAYKNLGDDVWRYVGKLSDAQRSMLDDRFKWKAREMDKRREGRPGDARAALRRSVRENGSDIAEQSGEVVSRPVAGSMISRDFGYADAHMDRHMVPRQIPSTSGPVDWREALEIVALGLPEQSVEGMKVICHELTQAADPESTLLEDLIKEADRLVSCLAVMVPKTFNFSLSGASSRSCKYVLNTLMQTFQIKRLAHAVKEGTLDNLITELLLWLLDERVPLMDDGSQLLKALNVLMLKILDNAERTSSFVVLINLLRPLDPSRWPSPTPTESLAVKNQKFSDLVVKCLIKLTKVLQSTIYEVDLDRILQSIHIYLQELGMEEIRRRAGADDKPLRMVKTVLHELVKLRGTAIKGHLSMVPIDAEPQPIILAYIDLNLQTLAAARMLTPSGPMGQTHWGDAASNNPNPSTHSADAQLKQELAAIFKKIGDKQTCTIGLYELYRITQLYPKVDIFAQLQNASEAFRTYIRDGLAQVEKNAAAGRMPSSLPLSTPPPIAAIPNPKFAPSPVHTKSIGKTDYNEDNASGETQPFRGQGAITDQQTDRYHTSGTLDALRERMKSIQAAAIGHFDGAQARPLASMNGSNMVHGGTRLDGEPQQRSNIPPMDERALSGLQARMERLKSGSMELQ</sequence>
<name>A0A1D6G9K8_MAIZE</name>
<dbReference type="EMBL" id="CM000784">
    <property type="protein sequence ID" value="AQK99732.1"/>
    <property type="molecule type" value="Genomic_DNA"/>
</dbReference>
<dbReference type="SMART" id="SM01349">
    <property type="entry name" value="TOG"/>
    <property type="match status" value="1"/>
</dbReference>
<organism evidence="6">
    <name type="scientific">Zea mays</name>
    <name type="common">Maize</name>
    <dbReference type="NCBI Taxonomy" id="4577"/>
    <lineage>
        <taxon>Eukaryota</taxon>
        <taxon>Viridiplantae</taxon>
        <taxon>Streptophyta</taxon>
        <taxon>Embryophyta</taxon>
        <taxon>Tracheophyta</taxon>
        <taxon>Spermatophyta</taxon>
        <taxon>Magnoliopsida</taxon>
        <taxon>Liliopsida</taxon>
        <taxon>Poales</taxon>
        <taxon>Poaceae</taxon>
        <taxon>PACMAD clade</taxon>
        <taxon>Panicoideae</taxon>
        <taxon>Andropogonodae</taxon>
        <taxon>Andropogoneae</taxon>
        <taxon>Tripsacinae</taxon>
        <taxon>Zea</taxon>
    </lineage>
</organism>
<feature type="compositionally biased region" description="Polar residues" evidence="4">
    <location>
        <begin position="511"/>
        <end position="522"/>
    </location>
</feature>
<comment type="subcellular location">
    <subcellularLocation>
        <location evidence="1">Cytoplasm</location>
        <location evidence="1">Cytoskeleton</location>
    </subcellularLocation>
</comment>
<dbReference type="GO" id="GO:0061863">
    <property type="term" value="F:microtubule plus end polymerase"/>
    <property type="evidence" value="ECO:0007669"/>
    <property type="project" value="InterPro"/>
</dbReference>
<keyword evidence="3" id="KW-0206">Cytoskeleton</keyword>
<dbReference type="GO" id="GO:0046785">
    <property type="term" value="P:microtubule polymerization"/>
    <property type="evidence" value="ECO:0007669"/>
    <property type="project" value="InterPro"/>
</dbReference>
<dbReference type="GO" id="GO:0005856">
    <property type="term" value="C:cytoskeleton"/>
    <property type="evidence" value="ECO:0007669"/>
    <property type="project" value="UniProtKB-SubCell"/>
</dbReference>
<dbReference type="SUPFAM" id="SSF48371">
    <property type="entry name" value="ARM repeat"/>
    <property type="match status" value="1"/>
</dbReference>
<evidence type="ECO:0000256" key="2">
    <source>
        <dbReference type="ARBA" id="ARBA00022490"/>
    </source>
</evidence>
<gene>
    <name evidence="6" type="ORF">ZEAMMB73_Zm00001d012525</name>
</gene>
<dbReference type="Gene3D" id="1.25.10.10">
    <property type="entry name" value="Leucine-rich Repeat Variant"/>
    <property type="match status" value="1"/>
</dbReference>
<evidence type="ECO:0000256" key="1">
    <source>
        <dbReference type="ARBA" id="ARBA00004245"/>
    </source>
</evidence>
<feature type="region of interest" description="Disordered" evidence="4">
    <location>
        <begin position="502"/>
        <end position="522"/>
    </location>
</feature>
<evidence type="ECO:0000256" key="3">
    <source>
        <dbReference type="ARBA" id="ARBA00023212"/>
    </source>
</evidence>
<dbReference type="InterPro" id="IPR011989">
    <property type="entry name" value="ARM-like"/>
</dbReference>
<evidence type="ECO:0000259" key="5">
    <source>
        <dbReference type="SMART" id="SM01349"/>
    </source>
</evidence>
<feature type="domain" description="TOG" evidence="5">
    <location>
        <begin position="1"/>
        <end position="147"/>
    </location>
</feature>
<dbReference type="InterPro" id="IPR048491">
    <property type="entry name" value="XMAP215_CLASP_TOG"/>
</dbReference>